<evidence type="ECO:0000313" key="2">
    <source>
        <dbReference type="EMBL" id="MBI3126997.1"/>
    </source>
</evidence>
<dbReference type="InterPro" id="IPR052535">
    <property type="entry name" value="Bacilysin_H2HPP_isomerase"/>
</dbReference>
<dbReference type="SUPFAM" id="SSF51182">
    <property type="entry name" value="RmlC-like cupins"/>
    <property type="match status" value="1"/>
</dbReference>
<proteinExistence type="predicted"/>
<feature type="domain" description="Cupin type-2" evidence="1">
    <location>
        <begin position="37"/>
        <end position="98"/>
    </location>
</feature>
<dbReference type="InterPro" id="IPR013096">
    <property type="entry name" value="Cupin_2"/>
</dbReference>
<reference evidence="2" key="1">
    <citation type="submission" date="2020-07" db="EMBL/GenBank/DDBJ databases">
        <title>Huge and variable diversity of episymbiotic CPR bacteria and DPANN archaea in groundwater ecosystems.</title>
        <authorList>
            <person name="He C.Y."/>
            <person name="Keren R."/>
            <person name="Whittaker M."/>
            <person name="Farag I.F."/>
            <person name="Doudna J."/>
            <person name="Cate J.H.D."/>
            <person name="Banfield J.F."/>
        </authorList>
    </citation>
    <scope>NUCLEOTIDE SEQUENCE</scope>
    <source>
        <strain evidence="2">NC_groundwater_763_Ag_S-0.2um_68_21</strain>
    </source>
</reference>
<sequence>METFFRLADISRSVIRPEYSTAEGPTIKGKKVEVGYYRYSAGTGAKTHAHPEEQIITVLKGRIRSRVRDEEKILGPGEAVYIPANAEHSNWAVDEEVEFISCKDVVG</sequence>
<dbReference type="PANTHER" id="PTHR40112:SF1">
    <property type="entry name" value="H2HPP ISOMERASE"/>
    <property type="match status" value="1"/>
</dbReference>
<name>A0A932HXD0_UNCTE</name>
<dbReference type="PANTHER" id="PTHR40112">
    <property type="entry name" value="H2HPP ISOMERASE"/>
    <property type="match status" value="1"/>
</dbReference>
<dbReference type="EMBL" id="JACPUR010000013">
    <property type="protein sequence ID" value="MBI3126997.1"/>
    <property type="molecule type" value="Genomic_DNA"/>
</dbReference>
<organism evidence="2 3">
    <name type="scientific">Tectimicrobiota bacterium</name>
    <dbReference type="NCBI Taxonomy" id="2528274"/>
    <lineage>
        <taxon>Bacteria</taxon>
        <taxon>Pseudomonadati</taxon>
        <taxon>Nitrospinota/Tectimicrobiota group</taxon>
        <taxon>Candidatus Tectimicrobiota</taxon>
    </lineage>
</organism>
<dbReference type="InterPro" id="IPR011051">
    <property type="entry name" value="RmlC_Cupin_sf"/>
</dbReference>
<dbReference type="InterPro" id="IPR014710">
    <property type="entry name" value="RmlC-like_jellyroll"/>
</dbReference>
<dbReference type="Proteomes" id="UP000782312">
    <property type="component" value="Unassembled WGS sequence"/>
</dbReference>
<dbReference type="Gene3D" id="2.60.120.10">
    <property type="entry name" value="Jelly Rolls"/>
    <property type="match status" value="1"/>
</dbReference>
<evidence type="ECO:0000313" key="3">
    <source>
        <dbReference type="Proteomes" id="UP000782312"/>
    </source>
</evidence>
<gene>
    <name evidence="2" type="ORF">HYZ11_05265</name>
</gene>
<protein>
    <submittedName>
        <fullName evidence="2">Cupin domain-containing protein</fullName>
    </submittedName>
</protein>
<evidence type="ECO:0000259" key="1">
    <source>
        <dbReference type="Pfam" id="PF07883"/>
    </source>
</evidence>
<dbReference type="AlphaFoldDB" id="A0A932HXD0"/>
<comment type="caution">
    <text evidence="2">The sequence shown here is derived from an EMBL/GenBank/DDBJ whole genome shotgun (WGS) entry which is preliminary data.</text>
</comment>
<accession>A0A932HXD0</accession>
<dbReference type="Pfam" id="PF07883">
    <property type="entry name" value="Cupin_2"/>
    <property type="match status" value="1"/>
</dbReference>